<accession>A0A835AER0</accession>
<keyword evidence="3" id="KW-1185">Reference proteome</keyword>
<name>A0A835AER0_9POAL</name>
<dbReference type="PANTHER" id="PTHR33377:SF103">
    <property type="entry name" value="RX N-TERMINAL DOMAIN-CONTAINING PROTEIN"/>
    <property type="match status" value="1"/>
</dbReference>
<feature type="domain" description="NB-ARC" evidence="1">
    <location>
        <begin position="174"/>
        <end position="330"/>
    </location>
</feature>
<reference evidence="2" key="1">
    <citation type="submission" date="2020-07" db="EMBL/GenBank/DDBJ databases">
        <title>Genome sequence and genetic diversity analysis of an under-domesticated orphan crop, white fonio (Digitaria exilis).</title>
        <authorList>
            <person name="Bennetzen J.L."/>
            <person name="Chen S."/>
            <person name="Ma X."/>
            <person name="Wang X."/>
            <person name="Yssel A.E.J."/>
            <person name="Chaluvadi S.R."/>
            <person name="Johnson M."/>
            <person name="Gangashetty P."/>
            <person name="Hamidou F."/>
            <person name="Sanogo M.D."/>
            <person name="Zwaenepoel A."/>
            <person name="Wallace J."/>
            <person name="Van De Peer Y."/>
            <person name="Van Deynze A."/>
        </authorList>
    </citation>
    <scope>NUCLEOTIDE SEQUENCE</scope>
    <source>
        <tissue evidence="2">Leaves</tissue>
    </source>
</reference>
<dbReference type="OrthoDB" id="652192at2759"/>
<dbReference type="Proteomes" id="UP000636709">
    <property type="component" value="Unassembled WGS sequence"/>
</dbReference>
<dbReference type="InterPro" id="IPR002182">
    <property type="entry name" value="NB-ARC"/>
</dbReference>
<organism evidence="2 3">
    <name type="scientific">Digitaria exilis</name>
    <dbReference type="NCBI Taxonomy" id="1010633"/>
    <lineage>
        <taxon>Eukaryota</taxon>
        <taxon>Viridiplantae</taxon>
        <taxon>Streptophyta</taxon>
        <taxon>Embryophyta</taxon>
        <taxon>Tracheophyta</taxon>
        <taxon>Spermatophyta</taxon>
        <taxon>Magnoliopsida</taxon>
        <taxon>Liliopsida</taxon>
        <taxon>Poales</taxon>
        <taxon>Poaceae</taxon>
        <taxon>PACMAD clade</taxon>
        <taxon>Panicoideae</taxon>
        <taxon>Panicodae</taxon>
        <taxon>Paniceae</taxon>
        <taxon>Anthephorinae</taxon>
        <taxon>Digitaria</taxon>
    </lineage>
</organism>
<evidence type="ECO:0000313" key="2">
    <source>
        <dbReference type="EMBL" id="KAF8660586.1"/>
    </source>
</evidence>
<dbReference type="PANTHER" id="PTHR33377">
    <property type="entry name" value="OS10G0134700 PROTEIN-RELATED"/>
    <property type="match status" value="1"/>
</dbReference>
<sequence>MEALFSAVVSELISRCLSFLINKYSNTPELSKAESQHKLEQALLRIAITVEEAEGRLITNRAMLQQLKMLQDEMHRGYYVLDRFRYLDHEEAGKVNDLRSHSLARSTTSNPGKRFPPYASSRQGKSELKVTLDSVQNMVMDMYEFVAFLKNFRPMFRQPYSMYLVLEKCMFGRQAEMERTIRFLLQREPPGEYNFGVLPVIGQGKVGKSTLVEHVCYDARVRNHFSQIVLFSATKSIEEKLGTLKEVGGIIKHKSDNHNDGKVLIIVELDGDVEEGAWRRLFSTSRSCLPSGSKIIVTGRSEKIMNLGTTQALRLSFLPREACWYFFKVLLFGSTYAEHQPKLASIAMDIFEDFTGSFANSKNIAALLRANVSTQYWRRILVCVRRHWQKNLHICSTDDVNNIRVEDGHYYISRISNLSQYVLVDRHHRVGFPHEEIPKINIDQVMYGSITPKGNLRLYGGGHTYRHTTTT</sequence>
<comment type="caution">
    <text evidence="2">The sequence shown here is derived from an EMBL/GenBank/DDBJ whole genome shotgun (WGS) entry which is preliminary data.</text>
</comment>
<protein>
    <recommendedName>
        <fullName evidence="1">NB-ARC domain-containing protein</fullName>
    </recommendedName>
</protein>
<evidence type="ECO:0000313" key="3">
    <source>
        <dbReference type="Proteomes" id="UP000636709"/>
    </source>
</evidence>
<dbReference type="GO" id="GO:0043531">
    <property type="term" value="F:ADP binding"/>
    <property type="evidence" value="ECO:0007669"/>
    <property type="project" value="InterPro"/>
</dbReference>
<dbReference type="InterPro" id="IPR027417">
    <property type="entry name" value="P-loop_NTPase"/>
</dbReference>
<gene>
    <name evidence="2" type="ORF">HU200_057612</name>
</gene>
<proteinExistence type="predicted"/>
<dbReference type="Gene3D" id="3.40.50.300">
    <property type="entry name" value="P-loop containing nucleotide triphosphate hydrolases"/>
    <property type="match status" value="1"/>
</dbReference>
<evidence type="ECO:0000259" key="1">
    <source>
        <dbReference type="Pfam" id="PF00931"/>
    </source>
</evidence>
<dbReference type="AlphaFoldDB" id="A0A835AER0"/>
<dbReference type="Pfam" id="PF00931">
    <property type="entry name" value="NB-ARC"/>
    <property type="match status" value="1"/>
</dbReference>
<dbReference type="EMBL" id="JACEFO010002437">
    <property type="protein sequence ID" value="KAF8660586.1"/>
    <property type="molecule type" value="Genomic_DNA"/>
</dbReference>
<dbReference type="SUPFAM" id="SSF52540">
    <property type="entry name" value="P-loop containing nucleoside triphosphate hydrolases"/>
    <property type="match status" value="1"/>
</dbReference>